<accession>X1DKT7</accession>
<organism evidence="1">
    <name type="scientific">marine sediment metagenome</name>
    <dbReference type="NCBI Taxonomy" id="412755"/>
    <lineage>
        <taxon>unclassified sequences</taxon>
        <taxon>metagenomes</taxon>
        <taxon>ecological metagenomes</taxon>
    </lineage>
</organism>
<protein>
    <recommendedName>
        <fullName evidence="2">PIN domain-containing protein</fullName>
    </recommendedName>
</protein>
<dbReference type="EMBL" id="BARU01000452">
    <property type="protein sequence ID" value="GAH20827.1"/>
    <property type="molecule type" value="Genomic_DNA"/>
</dbReference>
<proteinExistence type="predicted"/>
<reference evidence="1" key="1">
    <citation type="journal article" date="2014" name="Front. Microbiol.">
        <title>High frequency of phylogenetically diverse reductive dehalogenase-homologous genes in deep subseafloor sedimentary metagenomes.</title>
        <authorList>
            <person name="Kawai M."/>
            <person name="Futagami T."/>
            <person name="Toyoda A."/>
            <person name="Takaki Y."/>
            <person name="Nishi S."/>
            <person name="Hori S."/>
            <person name="Arai W."/>
            <person name="Tsubouchi T."/>
            <person name="Morono Y."/>
            <person name="Uchiyama I."/>
            <person name="Ito T."/>
            <person name="Fujiyama A."/>
            <person name="Inagaki F."/>
            <person name="Takami H."/>
        </authorList>
    </citation>
    <scope>NUCLEOTIDE SEQUENCE</scope>
    <source>
        <strain evidence="1">Expedition CK06-06</strain>
    </source>
</reference>
<evidence type="ECO:0000313" key="1">
    <source>
        <dbReference type="EMBL" id="GAH20827.1"/>
    </source>
</evidence>
<comment type="caution">
    <text evidence="1">The sequence shown here is derived from an EMBL/GenBank/DDBJ whole genome shotgun (WGS) entry which is preliminary data.</text>
</comment>
<evidence type="ECO:0008006" key="2">
    <source>
        <dbReference type="Google" id="ProtNLM"/>
    </source>
</evidence>
<name>X1DKT7_9ZZZZ</name>
<dbReference type="AlphaFoldDB" id="X1DKT7"/>
<sequence>MYEILPYITVEPVNNKDFQKFIDRLHDKTTSLPQKPDLSVIYAASKLKASIVSSDLKLLETAELLGIKTLTNSAFIKRLIEENEDSSIEPFLKELDSRLFAAEIRYSVESTNRYDPVKRIKKILDSAISVIRTEYEEKLTQQAAVQLKESDGFSLESIQLQELLVEVSKDMLHLEEDFVQGQYVELEDELLSRVREITDHLVDWKLAVDIIEDQNLYNESLLLLGRLQYLACICLIENKKIELARVYMDKLMMILFQNSNAAEEYGIDVHFLRMIILLLSGQIQRLNSYIQLLEALKHMTLKSLLLLMLIQQKLEKTLQGPFLLQLTAHQNS</sequence>
<gene>
    <name evidence="1" type="ORF">S03H2_01520</name>
</gene>